<evidence type="ECO:0000256" key="1">
    <source>
        <dbReference type="ARBA" id="ARBA00005439"/>
    </source>
</evidence>
<organism evidence="7 8">
    <name type="scientific">Apophysomyces ossiformis</name>
    <dbReference type="NCBI Taxonomy" id="679940"/>
    <lineage>
        <taxon>Eukaryota</taxon>
        <taxon>Fungi</taxon>
        <taxon>Fungi incertae sedis</taxon>
        <taxon>Mucoromycota</taxon>
        <taxon>Mucoromycotina</taxon>
        <taxon>Mucoromycetes</taxon>
        <taxon>Mucorales</taxon>
        <taxon>Mucorineae</taxon>
        <taxon>Mucoraceae</taxon>
        <taxon>Apophysomyces</taxon>
    </lineage>
</organism>
<evidence type="ECO:0000259" key="6">
    <source>
        <dbReference type="Pfam" id="PF05198"/>
    </source>
</evidence>
<evidence type="ECO:0000256" key="3">
    <source>
        <dbReference type="ARBA" id="ARBA00022917"/>
    </source>
</evidence>
<dbReference type="Pfam" id="PF05198">
    <property type="entry name" value="IF3_N"/>
    <property type="match status" value="1"/>
</dbReference>
<proteinExistence type="inferred from homology"/>
<comment type="similarity">
    <text evidence="1">Belongs to the IF-3 family.</text>
</comment>
<keyword evidence="3" id="KW-0648">Protein biosynthesis</keyword>
<dbReference type="PANTHER" id="PTHR10938:SF0">
    <property type="entry name" value="TRANSLATION INITIATION FACTOR IF-3, MITOCHONDRIAL"/>
    <property type="match status" value="1"/>
</dbReference>
<evidence type="ECO:0000313" key="8">
    <source>
        <dbReference type="Proteomes" id="UP000605846"/>
    </source>
</evidence>
<dbReference type="GO" id="GO:0070124">
    <property type="term" value="P:mitochondrial translational initiation"/>
    <property type="evidence" value="ECO:0007669"/>
    <property type="project" value="TreeGrafter"/>
</dbReference>
<name>A0A8H7ERQ1_9FUNG</name>
<dbReference type="InterPro" id="IPR019815">
    <property type="entry name" value="Translation_initiation_fac_3_C"/>
</dbReference>
<keyword evidence="8" id="KW-1185">Reference proteome</keyword>
<dbReference type="InterPro" id="IPR001288">
    <property type="entry name" value="Translation_initiation_fac_3"/>
</dbReference>
<evidence type="ECO:0000256" key="2">
    <source>
        <dbReference type="ARBA" id="ARBA00022540"/>
    </source>
</evidence>
<feature type="domain" description="Translation initiation factor 3 C-terminal" evidence="5">
    <location>
        <begin position="143"/>
        <end position="222"/>
    </location>
</feature>
<evidence type="ECO:0000256" key="4">
    <source>
        <dbReference type="SAM" id="MobiDB-lite"/>
    </source>
</evidence>
<dbReference type="SUPFAM" id="SSF55200">
    <property type="entry name" value="Translation initiation factor IF3, C-terminal domain"/>
    <property type="match status" value="1"/>
</dbReference>
<dbReference type="GO" id="GO:0005739">
    <property type="term" value="C:mitochondrion"/>
    <property type="evidence" value="ECO:0007669"/>
    <property type="project" value="TreeGrafter"/>
</dbReference>
<feature type="region of interest" description="Disordered" evidence="4">
    <location>
        <begin position="37"/>
        <end position="65"/>
    </location>
</feature>
<dbReference type="Pfam" id="PF00707">
    <property type="entry name" value="IF3_C"/>
    <property type="match status" value="1"/>
</dbReference>
<dbReference type="InterPro" id="IPR019814">
    <property type="entry name" value="Translation_initiation_fac_3_N"/>
</dbReference>
<dbReference type="GO" id="GO:0003743">
    <property type="term" value="F:translation initiation factor activity"/>
    <property type="evidence" value="ECO:0007669"/>
    <property type="project" value="UniProtKB-KW"/>
</dbReference>
<comment type="caution">
    <text evidence="7">The sequence shown here is derived from an EMBL/GenBank/DDBJ whole genome shotgun (WGS) entry which is preliminary data.</text>
</comment>
<dbReference type="NCBIfam" id="TIGR00168">
    <property type="entry name" value="infC"/>
    <property type="match status" value="1"/>
</dbReference>
<feature type="domain" description="Translation initiation factor 3 N-terminal" evidence="6">
    <location>
        <begin position="67"/>
        <end position="133"/>
    </location>
</feature>
<evidence type="ECO:0000313" key="7">
    <source>
        <dbReference type="EMBL" id="KAF7723739.1"/>
    </source>
</evidence>
<gene>
    <name evidence="7" type="ORF">EC973_001715</name>
</gene>
<evidence type="ECO:0000259" key="5">
    <source>
        <dbReference type="Pfam" id="PF00707"/>
    </source>
</evidence>
<dbReference type="Gene3D" id="3.10.20.80">
    <property type="entry name" value="Translation initiation factor 3 (IF-3), N-terminal domain"/>
    <property type="match status" value="1"/>
</dbReference>
<dbReference type="InterPro" id="IPR036787">
    <property type="entry name" value="T_IF-3_N_sf"/>
</dbReference>
<evidence type="ECO:0008006" key="9">
    <source>
        <dbReference type="Google" id="ProtNLM"/>
    </source>
</evidence>
<dbReference type="PANTHER" id="PTHR10938">
    <property type="entry name" value="TRANSLATION INITIATION FACTOR IF-3"/>
    <property type="match status" value="1"/>
</dbReference>
<dbReference type="Proteomes" id="UP000605846">
    <property type="component" value="Unassembled WGS sequence"/>
</dbReference>
<dbReference type="EMBL" id="JABAYA010000141">
    <property type="protein sequence ID" value="KAF7723739.1"/>
    <property type="molecule type" value="Genomic_DNA"/>
</dbReference>
<dbReference type="GO" id="GO:0043022">
    <property type="term" value="F:ribosome binding"/>
    <property type="evidence" value="ECO:0007669"/>
    <property type="project" value="TreeGrafter"/>
</dbReference>
<accession>A0A8H7ERQ1</accession>
<dbReference type="OrthoDB" id="21573at2759"/>
<keyword evidence="2" id="KW-0396">Initiation factor</keyword>
<dbReference type="InterPro" id="IPR036788">
    <property type="entry name" value="T_IF-3_C_sf"/>
</dbReference>
<dbReference type="AlphaFoldDB" id="A0A8H7ERQ1"/>
<dbReference type="SUPFAM" id="SSF54364">
    <property type="entry name" value="Translation initiation factor IF3, N-terminal domain"/>
    <property type="match status" value="1"/>
</dbReference>
<protein>
    <recommendedName>
        <fullName evidence="9">Translation initiation factor IF-3</fullName>
    </recommendedName>
</protein>
<dbReference type="GO" id="GO:0032790">
    <property type="term" value="P:ribosome disassembly"/>
    <property type="evidence" value="ECO:0007669"/>
    <property type="project" value="TreeGrafter"/>
</dbReference>
<reference evidence="7" key="1">
    <citation type="submission" date="2020-01" db="EMBL/GenBank/DDBJ databases">
        <title>Genome Sequencing of Three Apophysomyces-Like Fungal Strains Confirms a Novel Fungal Genus in the Mucoromycota with divergent Burkholderia-like Endosymbiotic Bacteria.</title>
        <authorList>
            <person name="Stajich J.E."/>
            <person name="Macias A.M."/>
            <person name="Carter-House D."/>
            <person name="Lovett B."/>
            <person name="Kasson L.R."/>
            <person name="Berry K."/>
            <person name="Grigoriev I."/>
            <person name="Chang Y."/>
            <person name="Spatafora J."/>
            <person name="Kasson M.T."/>
        </authorList>
    </citation>
    <scope>NUCLEOTIDE SEQUENCE</scope>
    <source>
        <strain evidence="7">NRRL A-21654</strain>
    </source>
</reference>
<dbReference type="Gene3D" id="3.30.110.10">
    <property type="entry name" value="Translation initiation factor 3 (IF-3), C-terminal domain"/>
    <property type="match status" value="1"/>
</dbReference>
<sequence length="225" mass="25476">MFRLVRPIFATTSLSRAIVRPSRRHLGTLDDILQNPLPGYSRAAQQKTPAPVSANKPTAPLGRPARDEEITSRFVTYVDAEGQVHGKCRLDSVLQQFDRTKYFLVEVDPSARPPVCRLFEKKALFEKQKASKKKKQVAPQNVLKEVTFGWNVSPHDLEHKLAKAIQFLDKGNKVKVDIVHKKGQKFLDPESKQKVVNGIIDQLNAYKMAKKPAFVGHNCIIHFEK</sequence>